<dbReference type="eggNOG" id="ENOG50315X1">
    <property type="taxonomic scope" value="Bacteria"/>
</dbReference>
<feature type="domain" description="PRC-barrel" evidence="2">
    <location>
        <begin position="49"/>
        <end position="100"/>
    </location>
</feature>
<reference evidence="3 4" key="1">
    <citation type="journal article" date="2014" name="Antonie Van Leeuwenhoek">
        <title>Roseivivax atlanticus sp. nov., isolated from surface seawater of the Atlantic Ocean.</title>
        <authorList>
            <person name="Li G."/>
            <person name="Lai Q."/>
            <person name="Liu X."/>
            <person name="Sun F."/>
            <person name="Shao Z."/>
        </authorList>
    </citation>
    <scope>NUCLEOTIDE SEQUENCE [LARGE SCALE GENOMIC DNA]</scope>
    <source>
        <strain evidence="3 4">22II-s10s</strain>
    </source>
</reference>
<evidence type="ECO:0000256" key="1">
    <source>
        <dbReference type="SAM" id="SignalP"/>
    </source>
</evidence>
<keyword evidence="4" id="KW-1185">Reference proteome</keyword>
<dbReference type="EMBL" id="AQQW01000011">
    <property type="protein sequence ID" value="ETW11566.1"/>
    <property type="molecule type" value="Genomic_DNA"/>
</dbReference>
<organism evidence="3 4">
    <name type="scientific">Roseivivax marinus</name>
    <dbReference type="NCBI Taxonomy" id="1379903"/>
    <lineage>
        <taxon>Bacteria</taxon>
        <taxon>Pseudomonadati</taxon>
        <taxon>Pseudomonadota</taxon>
        <taxon>Alphaproteobacteria</taxon>
        <taxon>Rhodobacterales</taxon>
        <taxon>Roseobacteraceae</taxon>
        <taxon>Roseivivax</taxon>
    </lineage>
</organism>
<dbReference type="STRING" id="1379903.ATO8_16665"/>
<protein>
    <recommendedName>
        <fullName evidence="2">PRC-barrel domain-containing protein</fullName>
    </recommendedName>
</protein>
<evidence type="ECO:0000259" key="2">
    <source>
        <dbReference type="Pfam" id="PF05239"/>
    </source>
</evidence>
<comment type="caution">
    <text evidence="3">The sequence shown here is derived from an EMBL/GenBank/DDBJ whole genome shotgun (WGS) entry which is preliminary data.</text>
</comment>
<dbReference type="Pfam" id="PF05239">
    <property type="entry name" value="PRC"/>
    <property type="match status" value="1"/>
</dbReference>
<gene>
    <name evidence="3" type="ORF">ATO8_16665</name>
</gene>
<dbReference type="InterPro" id="IPR011033">
    <property type="entry name" value="PRC_barrel-like_sf"/>
</dbReference>
<dbReference type="Gene3D" id="2.30.30.240">
    <property type="entry name" value="PRC-barrel domain"/>
    <property type="match status" value="1"/>
</dbReference>
<dbReference type="SUPFAM" id="SSF50346">
    <property type="entry name" value="PRC-barrel domain"/>
    <property type="match status" value="1"/>
</dbReference>
<dbReference type="RefSeq" id="WP_043846128.1">
    <property type="nucleotide sequence ID" value="NZ_AQQW01000011.1"/>
</dbReference>
<evidence type="ECO:0000313" key="4">
    <source>
        <dbReference type="Proteomes" id="UP000019063"/>
    </source>
</evidence>
<feature type="signal peptide" evidence="1">
    <location>
        <begin position="1"/>
        <end position="18"/>
    </location>
</feature>
<dbReference type="Proteomes" id="UP000019063">
    <property type="component" value="Unassembled WGS sequence"/>
</dbReference>
<evidence type="ECO:0000313" key="3">
    <source>
        <dbReference type="EMBL" id="ETW11566.1"/>
    </source>
</evidence>
<dbReference type="AlphaFoldDB" id="W4HHD6"/>
<sequence>MAFLALVGSALPATSILAQDSVEAGTVEFNENELEELYNSGAWTIQNAYGLDVQGGNGETVGQVEDFVLSTEGDVVAMIAEVGGFWDIGDTHVSIPWDEVEFTPGGPVSVPVTEENVEDYDLFNSADFSGADVDSNVAAGADDERLGGKLWRASELIDIYARVKGDDDTWANFGFVNDILIDDGQIEATVVNTTAAHGPTVYAYPYDRVRNDEDSAWWVPGDPTYDIPVLLSDASDQAQFDPDRMNNQ</sequence>
<proteinExistence type="predicted"/>
<keyword evidence="1" id="KW-0732">Signal</keyword>
<dbReference type="InterPro" id="IPR027275">
    <property type="entry name" value="PRC-brl_dom"/>
</dbReference>
<feature type="chain" id="PRO_5004841874" description="PRC-barrel domain-containing protein" evidence="1">
    <location>
        <begin position="19"/>
        <end position="248"/>
    </location>
</feature>
<accession>W4HHD6</accession>
<name>W4HHD6_9RHOB</name>